<dbReference type="PANTHER" id="PTHR43884">
    <property type="entry name" value="ACYL-COA DEHYDROGENASE"/>
    <property type="match status" value="1"/>
</dbReference>
<evidence type="ECO:0000256" key="5">
    <source>
        <dbReference type="ARBA" id="ARBA00023002"/>
    </source>
</evidence>
<evidence type="ECO:0000259" key="9">
    <source>
        <dbReference type="Pfam" id="PF02771"/>
    </source>
</evidence>
<keyword evidence="3 6" id="KW-0285">Flavoprotein</keyword>
<proteinExistence type="inferred from homology"/>
<evidence type="ECO:0000256" key="2">
    <source>
        <dbReference type="ARBA" id="ARBA00009347"/>
    </source>
</evidence>
<evidence type="ECO:0000256" key="1">
    <source>
        <dbReference type="ARBA" id="ARBA00001974"/>
    </source>
</evidence>
<dbReference type="Pfam" id="PF02770">
    <property type="entry name" value="Acyl-CoA_dh_M"/>
    <property type="match status" value="1"/>
</dbReference>
<dbReference type="InterPro" id="IPR009075">
    <property type="entry name" value="AcylCo_DH/oxidase_C"/>
</dbReference>
<dbReference type="InterPro" id="IPR013786">
    <property type="entry name" value="AcylCoA_DH/ox_N"/>
</dbReference>
<dbReference type="InterPro" id="IPR009100">
    <property type="entry name" value="AcylCoA_DH/oxidase_NM_dom_sf"/>
</dbReference>
<feature type="domain" description="Acyl-CoA oxidase/dehydrogenase middle" evidence="8">
    <location>
        <begin position="124"/>
        <end position="228"/>
    </location>
</feature>
<dbReference type="eggNOG" id="arCOG04310">
    <property type="taxonomic scope" value="Archaea"/>
</dbReference>
<keyword evidence="4 6" id="KW-0274">FAD</keyword>
<evidence type="ECO:0000259" key="8">
    <source>
        <dbReference type="Pfam" id="PF02770"/>
    </source>
</evidence>
<keyword evidence="11" id="KW-1185">Reference proteome</keyword>
<evidence type="ECO:0000313" key="11">
    <source>
        <dbReference type="Proteomes" id="UP000005867"/>
    </source>
</evidence>
<dbReference type="SUPFAM" id="SSF47203">
    <property type="entry name" value="Acyl-CoA dehydrogenase C-terminal domain-like"/>
    <property type="match status" value="1"/>
</dbReference>
<keyword evidence="5 6" id="KW-0560">Oxidoreductase</keyword>
<dbReference type="Pfam" id="PF02771">
    <property type="entry name" value="Acyl-CoA_dh_N"/>
    <property type="match status" value="1"/>
</dbReference>
<organism evidence="10 11">
    <name type="scientific">Pyrobaculum ferrireducens</name>
    <dbReference type="NCBI Taxonomy" id="1104324"/>
    <lineage>
        <taxon>Archaea</taxon>
        <taxon>Thermoproteota</taxon>
        <taxon>Thermoprotei</taxon>
        <taxon>Thermoproteales</taxon>
        <taxon>Thermoproteaceae</taxon>
        <taxon>Pyrobaculum</taxon>
    </lineage>
</organism>
<accession>G7VFY4</accession>
<evidence type="ECO:0000256" key="6">
    <source>
        <dbReference type="RuleBase" id="RU362125"/>
    </source>
</evidence>
<dbReference type="GeneID" id="11594601"/>
<feature type="domain" description="Acyl-CoA dehydrogenase/oxidase N-terminal" evidence="9">
    <location>
        <begin position="7"/>
        <end position="118"/>
    </location>
</feature>
<dbReference type="Gene3D" id="2.40.110.10">
    <property type="entry name" value="Butyryl-CoA Dehydrogenase, subunit A, domain 2"/>
    <property type="match status" value="1"/>
</dbReference>
<dbReference type="CDD" id="cd00567">
    <property type="entry name" value="ACAD"/>
    <property type="match status" value="1"/>
</dbReference>
<dbReference type="FunFam" id="1.20.140.10:FF:000001">
    <property type="entry name" value="Acyl-CoA dehydrogenase"/>
    <property type="match status" value="1"/>
</dbReference>
<dbReference type="InterPro" id="IPR046373">
    <property type="entry name" value="Acyl-CoA_Oxase/DH_mid-dom_sf"/>
</dbReference>
<dbReference type="EMBL" id="CP003098">
    <property type="protein sequence ID" value="AET31791.1"/>
    <property type="molecule type" value="Genomic_DNA"/>
</dbReference>
<dbReference type="AlphaFoldDB" id="G7VFY4"/>
<dbReference type="GO" id="GO:0003995">
    <property type="term" value="F:acyl-CoA dehydrogenase activity"/>
    <property type="evidence" value="ECO:0007669"/>
    <property type="project" value="TreeGrafter"/>
</dbReference>
<reference evidence="10 11" key="1">
    <citation type="journal article" date="2012" name="J. Bacteriol.">
        <title>Complete genome sequence of strain 1860, a crenarchaeon of the genus pyrobaculum able to grow with various electron acceptors.</title>
        <authorList>
            <person name="Mardanov A.V."/>
            <person name="Gumerov V.M."/>
            <person name="Slobodkina G.B."/>
            <person name="Beletsky A.V."/>
            <person name="Bonch-Osmolovskaya E.A."/>
            <person name="Ravin N.V."/>
            <person name="Skryabin K.G."/>
        </authorList>
    </citation>
    <scope>NUCLEOTIDE SEQUENCE [LARGE SCALE GENOMIC DNA]</scope>
    <source>
        <strain evidence="10 11">1860</strain>
    </source>
</reference>
<evidence type="ECO:0000256" key="4">
    <source>
        <dbReference type="ARBA" id="ARBA00022827"/>
    </source>
</evidence>
<dbReference type="InterPro" id="IPR037069">
    <property type="entry name" value="AcylCoA_DH/ox_N_sf"/>
</dbReference>
<evidence type="ECO:0000313" key="10">
    <source>
        <dbReference type="EMBL" id="AET31791.1"/>
    </source>
</evidence>
<gene>
    <name evidence="10" type="ORF">P186_0336</name>
</gene>
<dbReference type="GO" id="GO:0050660">
    <property type="term" value="F:flavin adenine dinucleotide binding"/>
    <property type="evidence" value="ECO:0007669"/>
    <property type="project" value="InterPro"/>
</dbReference>
<dbReference type="PIRSF" id="PIRSF016578">
    <property type="entry name" value="HsaA"/>
    <property type="match status" value="1"/>
</dbReference>
<dbReference type="SUPFAM" id="SSF56645">
    <property type="entry name" value="Acyl-CoA dehydrogenase NM domain-like"/>
    <property type="match status" value="1"/>
</dbReference>
<dbReference type="Gene3D" id="1.20.140.10">
    <property type="entry name" value="Butyryl-CoA Dehydrogenase, subunit A, domain 3"/>
    <property type="match status" value="1"/>
</dbReference>
<dbReference type="Pfam" id="PF00441">
    <property type="entry name" value="Acyl-CoA_dh_1"/>
    <property type="match status" value="1"/>
</dbReference>
<protein>
    <submittedName>
        <fullName evidence="10">Acyl-CoA dehydrogenase-like protein</fullName>
    </submittedName>
</protein>
<dbReference type="InterPro" id="IPR006091">
    <property type="entry name" value="Acyl-CoA_Oxase/DH_mid-dom"/>
</dbReference>
<dbReference type="BioCyc" id="PSP1104324:GJSN-325-MONOMER"/>
<name>G7VFY4_9CREN</name>
<evidence type="ECO:0000259" key="7">
    <source>
        <dbReference type="Pfam" id="PF00441"/>
    </source>
</evidence>
<dbReference type="PANTHER" id="PTHR43884:SF37">
    <property type="entry name" value="ACYL-COA DEHYDROGENASE"/>
    <property type="match status" value="1"/>
</dbReference>
<dbReference type="KEGG" id="pyr:P186_0336"/>
<dbReference type="Gene3D" id="1.10.540.10">
    <property type="entry name" value="Acyl-CoA dehydrogenase/oxidase, N-terminal domain"/>
    <property type="match status" value="1"/>
</dbReference>
<comment type="similarity">
    <text evidence="2 6">Belongs to the acyl-CoA dehydrogenase family.</text>
</comment>
<evidence type="ECO:0000256" key="3">
    <source>
        <dbReference type="ARBA" id="ARBA00022630"/>
    </source>
</evidence>
<sequence length="406" mass="44422">MDFGLSREDKLFLESVRAFAERVIAPRWVEIDERKWPIEEVAARLGEVGLLGIPLSSKYGGQDGTFLQAALAAEELAYADPSLATAVYMLLETAWPYVVQRYGREEVKGEVLPEVARGRAFIGIGSTEPQGGSDVASVQTKAVREDGGVWRLYGEKNMVTGVSTILNLPYGGGVVAITRTGRPEEKHRGVTVFLAMLKRRGRVSPGFSHRDWEEVGRHGLPTGYLMLEGLPVEEVFMLGELNGGFKVAMEGFNLARTIIGAASIGAARWLMDRALEWIKQRVVFGRPIASYQAVSFKFAELYARLEAARLAVYKAAWVADRHYGGDPAFSMQEVATAGASAKFLAVSLAVEVGLEVMKWFGGASYFKETNVARSLLGVLSYYVGAEGAENILKLIIARNVVGREFV</sequence>
<dbReference type="InterPro" id="IPR036250">
    <property type="entry name" value="AcylCo_DH-like_C"/>
</dbReference>
<dbReference type="RefSeq" id="WP_014287619.1">
    <property type="nucleotide sequence ID" value="NC_016645.1"/>
</dbReference>
<comment type="cofactor">
    <cofactor evidence="1 6">
        <name>FAD</name>
        <dbReference type="ChEBI" id="CHEBI:57692"/>
    </cofactor>
</comment>
<feature type="domain" description="Acyl-CoA dehydrogenase/oxidase C-terminal" evidence="7">
    <location>
        <begin position="242"/>
        <end position="400"/>
    </location>
</feature>
<dbReference type="HOGENOM" id="CLU_018204_0_2_2"/>
<dbReference type="STRING" id="1104324.P186_0336"/>
<dbReference type="Proteomes" id="UP000005867">
    <property type="component" value="Chromosome"/>
</dbReference>
<dbReference type="OrthoDB" id="275197at2157"/>